<dbReference type="Proteomes" id="UP000006061">
    <property type="component" value="Chromosome"/>
</dbReference>
<dbReference type="PANTHER" id="PTHR43362">
    <property type="entry name" value="MANNITOL DEHYDROGENASE DSF1-RELATED"/>
    <property type="match status" value="1"/>
</dbReference>
<organism evidence="4 5">
    <name type="scientific">Acetomicrobium mobile (strain ATCC BAA-54 / DSM 13181 / JCM 12221 / NGA)</name>
    <name type="common">Anaerobaculum mobile</name>
    <dbReference type="NCBI Taxonomy" id="891968"/>
    <lineage>
        <taxon>Bacteria</taxon>
        <taxon>Thermotogati</taxon>
        <taxon>Synergistota</taxon>
        <taxon>Synergistia</taxon>
        <taxon>Synergistales</taxon>
        <taxon>Acetomicrobiaceae</taxon>
        <taxon>Acetomicrobium</taxon>
    </lineage>
</organism>
<dbReference type="KEGG" id="amo:Anamo_1107"/>
<evidence type="ECO:0000313" key="5">
    <source>
        <dbReference type="Proteomes" id="UP000006061"/>
    </source>
</evidence>
<dbReference type="Pfam" id="PF01232">
    <property type="entry name" value="Mannitol_dh"/>
    <property type="match status" value="1"/>
</dbReference>
<gene>
    <name evidence="4" type="ordered locus">Anamo_1107</name>
</gene>
<dbReference type="InterPro" id="IPR036291">
    <property type="entry name" value="NAD(P)-bd_dom_sf"/>
</dbReference>
<proteinExistence type="predicted"/>
<evidence type="ECO:0000259" key="3">
    <source>
        <dbReference type="Pfam" id="PF08125"/>
    </source>
</evidence>
<dbReference type="SUPFAM" id="SSF51735">
    <property type="entry name" value="NAD(P)-binding Rossmann-fold domains"/>
    <property type="match status" value="1"/>
</dbReference>
<dbReference type="HOGENOM" id="CLU_037833_0_0_0"/>
<dbReference type="PANTHER" id="PTHR43362:SF1">
    <property type="entry name" value="MANNITOL DEHYDROGENASE 2-RELATED"/>
    <property type="match status" value="1"/>
</dbReference>
<dbReference type="EMBL" id="CP003198">
    <property type="protein sequence ID" value="AFM21731.1"/>
    <property type="molecule type" value="Genomic_DNA"/>
</dbReference>
<dbReference type="Pfam" id="PF08125">
    <property type="entry name" value="Mannitol_dh_C"/>
    <property type="match status" value="1"/>
</dbReference>
<dbReference type="InterPro" id="IPR050988">
    <property type="entry name" value="Mannitol_DH/Oxidoreductase"/>
</dbReference>
<evidence type="ECO:0000256" key="1">
    <source>
        <dbReference type="ARBA" id="ARBA00023002"/>
    </source>
</evidence>
<dbReference type="AlphaFoldDB" id="I4BWS4"/>
<dbReference type="Gene3D" id="1.10.1040.10">
    <property type="entry name" value="N-(1-d-carboxylethyl)-l-norvaline Dehydrogenase, domain 2"/>
    <property type="match status" value="1"/>
</dbReference>
<feature type="domain" description="Mannitol dehydrogenase C-terminal" evidence="3">
    <location>
        <begin position="315"/>
        <end position="510"/>
    </location>
</feature>
<dbReference type="InterPro" id="IPR013131">
    <property type="entry name" value="Mannitol_DH_N"/>
</dbReference>
<name>I4BWS4_ACEMN</name>
<dbReference type="PATRIC" id="fig|891968.3.peg.1093"/>
<dbReference type="SUPFAM" id="SSF48179">
    <property type="entry name" value="6-phosphogluconate dehydrogenase C-terminal domain-like"/>
    <property type="match status" value="1"/>
</dbReference>
<evidence type="ECO:0000259" key="2">
    <source>
        <dbReference type="Pfam" id="PF01232"/>
    </source>
</evidence>
<dbReference type="eggNOG" id="COG0246">
    <property type="taxonomic scope" value="Bacteria"/>
</dbReference>
<sequence>MKLSVQDLKKGNEWQEKGYELPKFDLREMKNLTSQEPIWLHFGAGNIFRALPAALHQTLLDNGLCYRGITVCEAFDEEIIRKIYDPYDNLSVVVSIKSDGSMQKKVIGSIADALTASDNIDRLTKIFTSPSLQMVSFTITEKGYSLAGSNGEYFPQVLRELENFPSAPKTIMGLVAMLCYKRYQAGRLPIALVSMDNFFHNGDKLYEAINTFATNWAKNSLIDPGFVDYINDPKLVTFPWSMIDKITPRPSETIKALLVSDGLKDMEIICTSKNTYIAPFVNTEHVQYLVIEDTFPNSRPPLEKAGVIFTDRDTVDKVERMKVCTCLNPLHSMLAIFGCLLGYKAIFEEMRDSDLKSLIERAGYDEMLPVAINPGIIDPKQFMREVIEERLPNPFVPDTPQRIACDTSQKIPIRFGETLKAHISKGHDITALTYIPLFFAGWLRYLIGIDDKGEAFELSPDPMVPELHEKMKHISIGDKGPFDDILRPILSNKSIFGIDLCEHGLAPKIEGMFEEMLTAPGAVRRTLNKYVNMEVDMS</sequence>
<dbReference type="InterPro" id="IPR013328">
    <property type="entry name" value="6PGD_dom2"/>
</dbReference>
<accession>I4BWS4</accession>
<dbReference type="InterPro" id="IPR013118">
    <property type="entry name" value="Mannitol_DH_C"/>
</dbReference>
<dbReference type="Gene3D" id="3.40.50.720">
    <property type="entry name" value="NAD(P)-binding Rossmann-like Domain"/>
    <property type="match status" value="1"/>
</dbReference>
<dbReference type="STRING" id="891968.Anamo_1107"/>
<feature type="domain" description="Mannitol dehydrogenase N-terminal" evidence="2">
    <location>
        <begin position="40"/>
        <end position="304"/>
    </location>
</feature>
<evidence type="ECO:0000313" key="4">
    <source>
        <dbReference type="EMBL" id="AFM21731.1"/>
    </source>
</evidence>
<keyword evidence="1" id="KW-0560">Oxidoreductase</keyword>
<dbReference type="InterPro" id="IPR008927">
    <property type="entry name" value="6-PGluconate_DH-like_C_sf"/>
</dbReference>
<dbReference type="GO" id="GO:0016616">
    <property type="term" value="F:oxidoreductase activity, acting on the CH-OH group of donors, NAD or NADP as acceptor"/>
    <property type="evidence" value="ECO:0007669"/>
    <property type="project" value="TreeGrafter"/>
</dbReference>
<reference evidence="5" key="1">
    <citation type="journal article" date="2013" name="Stand. Genomic Sci.">
        <title>Complete genome sequence of the moderate thermophile Anaerobaculum mobile type strain (NGA(T)).</title>
        <authorList>
            <person name="Mavromatis K."/>
            <person name="Stackebrandt E."/>
            <person name="Held B."/>
            <person name="Lapidus A."/>
            <person name="Nolan M."/>
            <person name="Lucas S."/>
            <person name="Hammon N."/>
            <person name="Deshpande S."/>
            <person name="Cheng J.F."/>
            <person name="Tapia R."/>
            <person name="Goodwin L.A."/>
            <person name="Pitluck S."/>
            <person name="Liolios K."/>
            <person name="Pagani I."/>
            <person name="Ivanova N."/>
            <person name="Mikhailova N."/>
            <person name="Huntemann M."/>
            <person name="Pati A."/>
            <person name="Chen A."/>
            <person name="Palaniappan K."/>
            <person name="Land M."/>
            <person name="Rohde M."/>
            <person name="Spring S."/>
            <person name="Goker M."/>
            <person name="Woyke T."/>
            <person name="Detter J.C."/>
            <person name="Bristow J."/>
            <person name="Eisen J.A."/>
            <person name="Markowitz V."/>
            <person name="Hugenholtz P."/>
            <person name="Klenk H.P."/>
            <person name="Kyrpides N.C."/>
        </authorList>
    </citation>
    <scope>NUCLEOTIDE SEQUENCE</scope>
    <source>
        <strain evidence="5">ATCC BAA-54 / DSM 13181 / NGA</strain>
    </source>
</reference>
<keyword evidence="5" id="KW-1185">Reference proteome</keyword>
<protein>
    <submittedName>
        <fullName evidence="4">Mannitol-1-phosphate/altronate dehydrogenase</fullName>
    </submittedName>
</protein>